<evidence type="ECO:0000313" key="9">
    <source>
        <dbReference type="EMBL" id="EDW70668.2"/>
    </source>
</evidence>
<feature type="domain" description="Chitin-binding type-2" evidence="8">
    <location>
        <begin position="439"/>
        <end position="493"/>
    </location>
</feature>
<keyword evidence="10" id="KW-1185">Reference proteome</keyword>
<keyword evidence="2 7" id="KW-0732">Signal</keyword>
<feature type="domain" description="Chitin-binding type-2" evidence="8">
    <location>
        <begin position="672"/>
        <end position="729"/>
    </location>
</feature>
<evidence type="ECO:0000256" key="6">
    <source>
        <dbReference type="SAM" id="MobiDB-lite"/>
    </source>
</evidence>
<keyword evidence="5" id="KW-0325">Glycoprotein</keyword>
<feature type="domain" description="Chitin-binding type-2" evidence="8">
    <location>
        <begin position="211"/>
        <end position="255"/>
    </location>
</feature>
<dbReference type="EMBL" id="CH940647">
    <property type="protein sequence ID" value="EDW70668.2"/>
    <property type="molecule type" value="Genomic_DNA"/>
</dbReference>
<feature type="domain" description="Chitin-binding type-2" evidence="8">
    <location>
        <begin position="1753"/>
        <end position="1809"/>
    </location>
</feature>
<dbReference type="InterPro" id="IPR002557">
    <property type="entry name" value="Chitin-bd_dom"/>
</dbReference>
<feature type="domain" description="Chitin-binding type-2" evidence="8">
    <location>
        <begin position="1358"/>
        <end position="1412"/>
    </location>
</feature>
<feature type="domain" description="Chitin-binding type-2" evidence="8">
    <location>
        <begin position="337"/>
        <end position="391"/>
    </location>
</feature>
<dbReference type="OrthoDB" id="6020543at2759"/>
<feature type="domain" description="Chitin-binding type-2" evidence="8">
    <location>
        <begin position="1676"/>
        <end position="1741"/>
    </location>
</feature>
<dbReference type="SMART" id="SM00494">
    <property type="entry name" value="ChtBD2"/>
    <property type="match status" value="30"/>
</dbReference>
<keyword evidence="3" id="KW-0677">Repeat</keyword>
<dbReference type="GO" id="GO:0005576">
    <property type="term" value="C:extracellular region"/>
    <property type="evidence" value="ECO:0007669"/>
    <property type="project" value="InterPro"/>
</dbReference>
<dbReference type="InParanoid" id="B4LHU3"/>
<dbReference type="Pfam" id="PF01607">
    <property type="entry name" value="CBM_14"/>
    <property type="match status" value="21"/>
</dbReference>
<feature type="region of interest" description="Disordered" evidence="6">
    <location>
        <begin position="395"/>
        <end position="430"/>
    </location>
</feature>
<feature type="domain" description="Chitin-binding type-2" evidence="8">
    <location>
        <begin position="150"/>
        <end position="208"/>
    </location>
</feature>
<evidence type="ECO:0000256" key="4">
    <source>
        <dbReference type="ARBA" id="ARBA00023157"/>
    </source>
</evidence>
<feature type="chain" id="PRO_5006457188" description="Chitin-binding type-2 domain-containing protein" evidence="7">
    <location>
        <begin position="21"/>
        <end position="2054"/>
    </location>
</feature>
<feature type="domain" description="Chitin-binding type-2" evidence="8">
    <location>
        <begin position="22"/>
        <end position="83"/>
    </location>
</feature>
<evidence type="ECO:0000313" key="10">
    <source>
        <dbReference type="Proteomes" id="UP000008792"/>
    </source>
</evidence>
<feature type="compositionally biased region" description="Gly residues" evidence="6">
    <location>
        <begin position="402"/>
        <end position="418"/>
    </location>
</feature>
<feature type="domain" description="Chitin-binding type-2" evidence="8">
    <location>
        <begin position="1986"/>
        <end position="2042"/>
    </location>
</feature>
<dbReference type="SUPFAM" id="SSF57625">
    <property type="entry name" value="Invertebrate chitin-binding proteins"/>
    <property type="match status" value="21"/>
</dbReference>
<feature type="domain" description="Chitin-binding type-2" evidence="8">
    <location>
        <begin position="1285"/>
        <end position="1349"/>
    </location>
</feature>
<keyword evidence="4" id="KW-1015">Disulfide bond</keyword>
<evidence type="ECO:0000256" key="7">
    <source>
        <dbReference type="SAM" id="SignalP"/>
    </source>
</evidence>
<dbReference type="GO" id="GO:0008061">
    <property type="term" value="F:chitin binding"/>
    <property type="evidence" value="ECO:0007669"/>
    <property type="project" value="UniProtKB-KW"/>
</dbReference>
<dbReference type="InterPro" id="IPR036508">
    <property type="entry name" value="Chitin-bd_dom_sf"/>
</dbReference>
<feature type="domain" description="Chitin-binding type-2" evidence="8">
    <location>
        <begin position="1538"/>
        <end position="1595"/>
    </location>
</feature>
<evidence type="ECO:0000256" key="3">
    <source>
        <dbReference type="ARBA" id="ARBA00022737"/>
    </source>
</evidence>
<protein>
    <recommendedName>
        <fullName evidence="8">Chitin-binding type-2 domain-containing protein</fullName>
    </recommendedName>
</protein>
<feature type="domain" description="Chitin-binding type-2" evidence="8">
    <location>
        <begin position="1924"/>
        <end position="1980"/>
    </location>
</feature>
<dbReference type="eggNOG" id="ENOG502QWCT">
    <property type="taxonomic scope" value="Eukaryota"/>
</dbReference>
<accession>B4LHU3</accession>
<keyword evidence="1" id="KW-0147">Chitin-binding</keyword>
<evidence type="ECO:0000256" key="1">
    <source>
        <dbReference type="ARBA" id="ARBA00022669"/>
    </source>
</evidence>
<dbReference type="InterPro" id="IPR051940">
    <property type="entry name" value="Chitin_bind-dev_reg"/>
</dbReference>
<evidence type="ECO:0000256" key="5">
    <source>
        <dbReference type="ARBA" id="ARBA00023180"/>
    </source>
</evidence>
<feature type="domain" description="Chitin-binding type-2" evidence="8">
    <location>
        <begin position="276"/>
        <end position="331"/>
    </location>
</feature>
<evidence type="ECO:0000256" key="2">
    <source>
        <dbReference type="ARBA" id="ARBA00022729"/>
    </source>
</evidence>
<feature type="domain" description="Chitin-binding type-2" evidence="8">
    <location>
        <begin position="1832"/>
        <end position="1878"/>
    </location>
</feature>
<dbReference type="Gene3D" id="2.170.140.10">
    <property type="entry name" value="Chitin binding domain"/>
    <property type="match status" value="13"/>
</dbReference>
<sequence length="2054" mass="222649">MKVTLLAVVTLTAVASLAGAADPECVYRKLRGLSPHWPNPSSCSSYYRCSTKNTVRSINCPTGKEYNSKTGKCSTAGRGLCKLSLAAPLADAANICADEVNGAYLLKTGYCKDFYICDQQLAYAQACDAGSYFDIQTNGCVPDPDAECWQNKCVDKENGEFLPSNTSCASYYVCRDQEATLQSCASGTYFDTTLLACVVDENNSQCWENFCIGKPDGSAVADEDDCTIFYMCSGQKATAQECPTGSYFDVSGPHCIPGTCPDKNSTTTTTLAPPSECDCADGSSHGELVPNPDNCRLYFKCLNGELVPGDCQRGNYFDPEIRVCVIDSNNCCPDSSTSDCVDGDVTDNAENCNQYYECENGNWQSKTCPSGSYFDIDLSTCVIDVDNVCPQCDTGSDSDSGSGSGSGSDSGSGSGSGSGNDTVIVTPSVPGRETPIVVGGECKDIKAAVAADNCWSYVACISGIWKKESCIGGFYFDASVGICRTDDNNLCPENKLLQPNSRSKRAADSDCTCPNGMAEGSMVAHPTDCDKYQLCHDGELIDGTCGQGNIFSNSEGACVPDTDATCWICRNRPNGYQMIDPADCTSYVTCSDGLAVPATCPTGEWFDGSACRIDVTGQCINPCSCGSGNVAHPICSKYYHCTDGVPQVVDCAVGEGFDSATGKCSSKVSCSANLCATADNNAAFPVADDDTKFYLCLDNVATIRSCPADAIFDPTLLICLAQPSSSCDQSVCTKNTLNQAYPSLTCDNSTFCLCESDGAYLQNCPSGYTFDETLEICTFTGPCDPLACQGKDEYSVSVNYDDPDSFCVCRVNQPIPVPCPIGYSFNGTLLLCVLAPQPDPRCCRNYCVGKTDGDTFPALNSETGFCYCLSEVPTFSECPPGKTYDDSLGICLDSAADNSCICNECDSTTCADNIIPNIVFPAKSTVDGFCTCKDFCAEYTLCPTGKEFDTELLICLETGPEVCDATQCDTLAENQPYEASNGTLGFCYCQGGIPNYSLCPDGFCLCIEGIAIFESCPVGKEYNATLELCLEPDTKTNLKMACDASQCNNLAELTTFAARDSVNGFCTCQAVGVATYQSCGEFHIFDQTFNVCVVDACDPALCRTRNKFDTFAARNTTKGFCSCDIVPTYYHCSAGHIFDVNTGVCVDEVTATVAACDPRDCLNRAQFEAFAAKNTSEGFCSCDGKAEVVTYHKCTDGKLFDRNLNMCLIKEHGIRKRSVEPEEKFVCEVNMKRSVPANCSQYEICLDGNWRRRTCSEARYYNPEQQLCLEPRDDMVCSYARVPGLPPCGPSTESETIPTTDDKGNCLQYFRCAAGKWRLRSCPRRHYYAAHLNTCLPMPEFEGEDFCGWFNRSETKVKVECQHLTVRPYPNGCDKFLMCMENSWWIQQCPLGMYFSRVANYCLPNDANQCRLNVSQVESTGCLHGQKRALATSCHLYEQCVNGRWIGKSCGQSDQFEPLLGCVANDGSCQGSGLRRSCQQGELRALPLPDINCTQFFYHCDADEWHLGSCLRGQSYARQLNKCQPLAKCQAQTTSSSSSSCVGQPDGQSVAHAEDCTRFYLCLQEQPALLQSCASGSFFDASLGYCRPNDGSCQQIESLCVNNTSGGLIAHAHNCRAYYNCSSHTPNANSSSSSGHNAVQLLYCPTGEYFNKQLAQCRPDQGQCLQKSLPDSLASLDLCKKTAHGTRLPHQLYCNQYYACVHGLAILAECESKMRFNATVGRCEPEPSSESDVRATQLCQRGKLDESGNNSALFSCDSLQDGSYVADYRNCTRYYICAGGVPLVQRCGAGAYFDAEQLLCTPDDGSCPYVITEGNQNATNTSLGSDHEPPNPVLCEGKHGHLLPDLANCNNFYICVSNKMRCERCYAGYFFNATLQQCQSFELTTDEELDGQAKNPELKTELMESKLADSQPAEKCSDAPTDFANLCEVIGEGASIAEPGDCRRYISCDEDEPISQRCRNGESYDSLLGICRQNDGTCLMENGERVGVCNGRHGQLARDTQNCRGYFVCLHGQKIEAECEAGQFFSKATSTCELDILQQCSNNSNELGKSKSEE</sequence>
<feature type="domain" description="Chitin-binding type-2" evidence="8">
    <location>
        <begin position="1224"/>
        <end position="1279"/>
    </location>
</feature>
<dbReference type="Proteomes" id="UP000008792">
    <property type="component" value="Unassembled WGS sequence"/>
</dbReference>
<dbReference type="HOGENOM" id="CLU_003677_0_0_1"/>
<organism evidence="9 10">
    <name type="scientific">Drosophila virilis</name>
    <name type="common">Fruit fly</name>
    <dbReference type="NCBI Taxonomy" id="7244"/>
    <lineage>
        <taxon>Eukaryota</taxon>
        <taxon>Metazoa</taxon>
        <taxon>Ecdysozoa</taxon>
        <taxon>Arthropoda</taxon>
        <taxon>Hexapoda</taxon>
        <taxon>Insecta</taxon>
        <taxon>Pterygota</taxon>
        <taxon>Neoptera</taxon>
        <taxon>Endopterygota</taxon>
        <taxon>Diptera</taxon>
        <taxon>Brachycera</taxon>
        <taxon>Muscomorpha</taxon>
        <taxon>Ephydroidea</taxon>
        <taxon>Drosophilidae</taxon>
        <taxon>Drosophila</taxon>
    </lineage>
</organism>
<dbReference type="PROSITE" id="PS50940">
    <property type="entry name" value="CHIT_BIND_II"/>
    <property type="match status" value="21"/>
</dbReference>
<dbReference type="PANTHER" id="PTHR23301">
    <property type="entry name" value="CHITIN BINDING PERITROPHIN-A"/>
    <property type="match status" value="1"/>
</dbReference>
<reference evidence="9 10" key="1">
    <citation type="journal article" date="2007" name="Nature">
        <title>Evolution of genes and genomes on the Drosophila phylogeny.</title>
        <authorList>
            <consortium name="Drosophila 12 Genomes Consortium"/>
            <person name="Clark A.G."/>
            <person name="Eisen M.B."/>
            <person name="Smith D.R."/>
            <person name="Bergman C.M."/>
            <person name="Oliver B."/>
            <person name="Markow T.A."/>
            <person name="Kaufman T.C."/>
            <person name="Kellis M."/>
            <person name="Gelbart W."/>
            <person name="Iyer V.N."/>
            <person name="Pollard D.A."/>
            <person name="Sackton T.B."/>
            <person name="Larracuente A.M."/>
            <person name="Singh N.D."/>
            <person name="Abad J.P."/>
            <person name="Abt D.N."/>
            <person name="Adryan B."/>
            <person name="Aguade M."/>
            <person name="Akashi H."/>
            <person name="Anderson W.W."/>
            <person name="Aquadro C.F."/>
            <person name="Ardell D.H."/>
            <person name="Arguello R."/>
            <person name="Artieri C.G."/>
            <person name="Barbash D.A."/>
            <person name="Barker D."/>
            <person name="Barsanti P."/>
            <person name="Batterham P."/>
            <person name="Batzoglou S."/>
            <person name="Begun D."/>
            <person name="Bhutkar A."/>
            <person name="Blanco E."/>
            <person name="Bosak S.A."/>
            <person name="Bradley R.K."/>
            <person name="Brand A.D."/>
            <person name="Brent M.R."/>
            <person name="Brooks A.N."/>
            <person name="Brown R.H."/>
            <person name="Butlin R.K."/>
            <person name="Caggese C."/>
            <person name="Calvi B.R."/>
            <person name="Bernardo de Carvalho A."/>
            <person name="Caspi A."/>
            <person name="Castrezana S."/>
            <person name="Celniker S.E."/>
            <person name="Chang J.L."/>
            <person name="Chapple C."/>
            <person name="Chatterji S."/>
            <person name="Chinwalla A."/>
            <person name="Civetta A."/>
            <person name="Clifton S.W."/>
            <person name="Comeron J.M."/>
            <person name="Costello J.C."/>
            <person name="Coyne J.A."/>
            <person name="Daub J."/>
            <person name="David R.G."/>
            <person name="Delcher A.L."/>
            <person name="Delehaunty K."/>
            <person name="Do C.B."/>
            <person name="Ebling H."/>
            <person name="Edwards K."/>
            <person name="Eickbush T."/>
            <person name="Evans J.D."/>
            <person name="Filipski A."/>
            <person name="Findeiss S."/>
            <person name="Freyhult E."/>
            <person name="Fulton L."/>
            <person name="Fulton R."/>
            <person name="Garcia A.C."/>
            <person name="Gardiner A."/>
            <person name="Garfield D.A."/>
            <person name="Garvin B.E."/>
            <person name="Gibson G."/>
            <person name="Gilbert D."/>
            <person name="Gnerre S."/>
            <person name="Godfrey J."/>
            <person name="Good R."/>
            <person name="Gotea V."/>
            <person name="Gravely B."/>
            <person name="Greenberg A.J."/>
            <person name="Griffiths-Jones S."/>
            <person name="Gross S."/>
            <person name="Guigo R."/>
            <person name="Gustafson E.A."/>
            <person name="Haerty W."/>
            <person name="Hahn M.W."/>
            <person name="Halligan D.L."/>
            <person name="Halpern A.L."/>
            <person name="Halter G.M."/>
            <person name="Han M.V."/>
            <person name="Heger A."/>
            <person name="Hillier L."/>
            <person name="Hinrichs A.S."/>
            <person name="Holmes I."/>
            <person name="Hoskins R.A."/>
            <person name="Hubisz M.J."/>
            <person name="Hultmark D."/>
            <person name="Huntley M.A."/>
            <person name="Jaffe D.B."/>
            <person name="Jagadeeshan S."/>
            <person name="Jeck W.R."/>
            <person name="Johnson J."/>
            <person name="Jones C.D."/>
            <person name="Jordan W.C."/>
            <person name="Karpen G.H."/>
            <person name="Kataoka E."/>
            <person name="Keightley P.D."/>
            <person name="Kheradpour P."/>
            <person name="Kirkness E.F."/>
            <person name="Koerich L.B."/>
            <person name="Kristiansen K."/>
            <person name="Kudrna D."/>
            <person name="Kulathinal R.J."/>
            <person name="Kumar S."/>
            <person name="Kwok R."/>
            <person name="Lander E."/>
            <person name="Langley C.H."/>
            <person name="Lapoint R."/>
            <person name="Lazzaro B.P."/>
            <person name="Lee S.J."/>
            <person name="Levesque L."/>
            <person name="Li R."/>
            <person name="Lin C.F."/>
            <person name="Lin M.F."/>
            <person name="Lindblad-Toh K."/>
            <person name="Llopart A."/>
            <person name="Long M."/>
            <person name="Low L."/>
            <person name="Lozovsky E."/>
            <person name="Lu J."/>
            <person name="Luo M."/>
            <person name="Machado C.A."/>
            <person name="Makalowski W."/>
            <person name="Marzo M."/>
            <person name="Matsuda M."/>
            <person name="Matzkin L."/>
            <person name="McAllister B."/>
            <person name="McBride C.S."/>
            <person name="McKernan B."/>
            <person name="McKernan K."/>
            <person name="Mendez-Lago M."/>
            <person name="Minx P."/>
            <person name="Mollenhauer M.U."/>
            <person name="Montooth K."/>
            <person name="Mount S.M."/>
            <person name="Mu X."/>
            <person name="Myers E."/>
            <person name="Negre B."/>
            <person name="Newfeld S."/>
            <person name="Nielsen R."/>
            <person name="Noor M.A."/>
            <person name="O'Grady P."/>
            <person name="Pachter L."/>
            <person name="Papaceit M."/>
            <person name="Parisi M.J."/>
            <person name="Parisi M."/>
            <person name="Parts L."/>
            <person name="Pedersen J.S."/>
            <person name="Pesole G."/>
            <person name="Phillippy A.M."/>
            <person name="Ponting C.P."/>
            <person name="Pop M."/>
            <person name="Porcelli D."/>
            <person name="Powell J.R."/>
            <person name="Prohaska S."/>
            <person name="Pruitt K."/>
            <person name="Puig M."/>
            <person name="Quesneville H."/>
            <person name="Ram K.R."/>
            <person name="Rand D."/>
            <person name="Rasmussen M.D."/>
            <person name="Reed L.K."/>
            <person name="Reenan R."/>
            <person name="Reily A."/>
            <person name="Remington K.A."/>
            <person name="Rieger T.T."/>
            <person name="Ritchie M.G."/>
            <person name="Robin C."/>
            <person name="Rogers Y.H."/>
            <person name="Rohde C."/>
            <person name="Rozas J."/>
            <person name="Rubenfield M.J."/>
            <person name="Ruiz A."/>
            <person name="Russo S."/>
            <person name="Salzberg S.L."/>
            <person name="Sanchez-Gracia A."/>
            <person name="Saranga D.J."/>
            <person name="Sato H."/>
            <person name="Schaeffer S.W."/>
            <person name="Schatz M.C."/>
            <person name="Schlenke T."/>
            <person name="Schwartz R."/>
            <person name="Segarra C."/>
            <person name="Singh R.S."/>
            <person name="Sirot L."/>
            <person name="Sirota M."/>
            <person name="Sisneros N.B."/>
            <person name="Smith C.D."/>
            <person name="Smith T.F."/>
            <person name="Spieth J."/>
            <person name="Stage D.E."/>
            <person name="Stark A."/>
            <person name="Stephan W."/>
            <person name="Strausberg R.L."/>
            <person name="Strempel S."/>
            <person name="Sturgill D."/>
            <person name="Sutton G."/>
            <person name="Sutton G.G."/>
            <person name="Tao W."/>
            <person name="Teichmann S."/>
            <person name="Tobari Y.N."/>
            <person name="Tomimura Y."/>
            <person name="Tsolas J.M."/>
            <person name="Valente V.L."/>
            <person name="Venter E."/>
            <person name="Venter J.C."/>
            <person name="Vicario S."/>
            <person name="Vieira F.G."/>
            <person name="Vilella A.J."/>
            <person name="Villasante A."/>
            <person name="Walenz B."/>
            <person name="Wang J."/>
            <person name="Wasserman M."/>
            <person name="Watts T."/>
            <person name="Wilson D."/>
            <person name="Wilson R.K."/>
            <person name="Wing R.A."/>
            <person name="Wolfner M.F."/>
            <person name="Wong A."/>
            <person name="Wong G.K."/>
            <person name="Wu C.I."/>
            <person name="Wu G."/>
            <person name="Yamamoto D."/>
            <person name="Yang H.P."/>
            <person name="Yang S.P."/>
            <person name="Yorke J.A."/>
            <person name="Yoshida K."/>
            <person name="Zdobnov E."/>
            <person name="Zhang P."/>
            <person name="Zhang Y."/>
            <person name="Zimin A.V."/>
            <person name="Baldwin J."/>
            <person name="Abdouelleil A."/>
            <person name="Abdulkadir J."/>
            <person name="Abebe A."/>
            <person name="Abera B."/>
            <person name="Abreu J."/>
            <person name="Acer S.C."/>
            <person name="Aftuck L."/>
            <person name="Alexander A."/>
            <person name="An P."/>
            <person name="Anderson E."/>
            <person name="Anderson S."/>
            <person name="Arachi H."/>
            <person name="Azer M."/>
            <person name="Bachantsang P."/>
            <person name="Barry A."/>
            <person name="Bayul T."/>
            <person name="Berlin A."/>
            <person name="Bessette D."/>
            <person name="Bloom T."/>
            <person name="Blye J."/>
            <person name="Boguslavskiy L."/>
            <person name="Bonnet C."/>
            <person name="Boukhgalter B."/>
            <person name="Bourzgui I."/>
            <person name="Brown A."/>
            <person name="Cahill P."/>
            <person name="Channer S."/>
            <person name="Cheshatsang Y."/>
            <person name="Chuda L."/>
            <person name="Citroen M."/>
            <person name="Collymore A."/>
            <person name="Cooke P."/>
            <person name="Costello M."/>
            <person name="D'Aco K."/>
            <person name="Daza R."/>
            <person name="De Haan G."/>
            <person name="DeGray S."/>
            <person name="DeMaso C."/>
            <person name="Dhargay N."/>
            <person name="Dooley K."/>
            <person name="Dooley E."/>
            <person name="Doricent M."/>
            <person name="Dorje P."/>
            <person name="Dorjee K."/>
            <person name="Dupes A."/>
            <person name="Elong R."/>
            <person name="Falk J."/>
            <person name="Farina A."/>
            <person name="Faro S."/>
            <person name="Ferguson D."/>
            <person name="Fisher S."/>
            <person name="Foley C.D."/>
            <person name="Franke A."/>
            <person name="Friedrich D."/>
            <person name="Gadbois L."/>
            <person name="Gearin G."/>
            <person name="Gearin C.R."/>
            <person name="Giannoukos G."/>
            <person name="Goode T."/>
            <person name="Graham J."/>
            <person name="Grandbois E."/>
            <person name="Grewal S."/>
            <person name="Gyaltsen K."/>
            <person name="Hafez N."/>
            <person name="Hagos B."/>
            <person name="Hall J."/>
            <person name="Henson C."/>
            <person name="Hollinger A."/>
            <person name="Honan T."/>
            <person name="Huard M.D."/>
            <person name="Hughes L."/>
            <person name="Hurhula B."/>
            <person name="Husby M.E."/>
            <person name="Kamat A."/>
            <person name="Kanga B."/>
            <person name="Kashin S."/>
            <person name="Khazanovich D."/>
            <person name="Kisner P."/>
            <person name="Lance K."/>
            <person name="Lara M."/>
            <person name="Lee W."/>
            <person name="Lennon N."/>
            <person name="Letendre F."/>
            <person name="LeVine R."/>
            <person name="Lipovsky A."/>
            <person name="Liu X."/>
            <person name="Liu J."/>
            <person name="Liu S."/>
            <person name="Lokyitsang T."/>
            <person name="Lokyitsang Y."/>
            <person name="Lubonja R."/>
            <person name="Lui A."/>
            <person name="MacDonald P."/>
            <person name="Magnisalis V."/>
            <person name="Maru K."/>
            <person name="Matthews C."/>
            <person name="McCusker W."/>
            <person name="McDonough S."/>
            <person name="Mehta T."/>
            <person name="Meldrim J."/>
            <person name="Meneus L."/>
            <person name="Mihai O."/>
            <person name="Mihalev A."/>
            <person name="Mihova T."/>
            <person name="Mittelman R."/>
            <person name="Mlenga V."/>
            <person name="Montmayeur A."/>
            <person name="Mulrain L."/>
            <person name="Navidi A."/>
            <person name="Naylor J."/>
            <person name="Negash T."/>
            <person name="Nguyen T."/>
            <person name="Nguyen N."/>
            <person name="Nicol R."/>
            <person name="Norbu C."/>
            <person name="Norbu N."/>
            <person name="Novod N."/>
            <person name="O'Neill B."/>
            <person name="Osman S."/>
            <person name="Markiewicz E."/>
            <person name="Oyono O.L."/>
            <person name="Patti C."/>
            <person name="Phunkhang P."/>
            <person name="Pierre F."/>
            <person name="Priest M."/>
            <person name="Raghuraman S."/>
            <person name="Rege F."/>
            <person name="Reyes R."/>
            <person name="Rise C."/>
            <person name="Rogov P."/>
            <person name="Ross K."/>
            <person name="Ryan E."/>
            <person name="Settipalli S."/>
            <person name="Shea T."/>
            <person name="Sherpa N."/>
            <person name="Shi L."/>
            <person name="Shih D."/>
            <person name="Sparrow T."/>
            <person name="Spaulding J."/>
            <person name="Stalker J."/>
            <person name="Stange-Thomann N."/>
            <person name="Stavropoulos S."/>
            <person name="Stone C."/>
            <person name="Strader C."/>
            <person name="Tesfaye S."/>
            <person name="Thomson T."/>
            <person name="Thoulutsang Y."/>
            <person name="Thoulutsang D."/>
            <person name="Topham K."/>
            <person name="Topping I."/>
            <person name="Tsamla T."/>
            <person name="Vassiliev H."/>
            <person name="Vo A."/>
            <person name="Wangchuk T."/>
            <person name="Wangdi T."/>
            <person name="Weiand M."/>
            <person name="Wilkinson J."/>
            <person name="Wilson A."/>
            <person name="Yadav S."/>
            <person name="Young G."/>
            <person name="Yu Q."/>
            <person name="Zembek L."/>
            <person name="Zhong D."/>
            <person name="Zimmer A."/>
            <person name="Zwirko Z."/>
            <person name="Jaffe D.B."/>
            <person name="Alvarez P."/>
            <person name="Brockman W."/>
            <person name="Butler J."/>
            <person name="Chin C."/>
            <person name="Gnerre S."/>
            <person name="Grabherr M."/>
            <person name="Kleber M."/>
            <person name="Mauceli E."/>
            <person name="MacCallum I."/>
        </authorList>
    </citation>
    <scope>NUCLEOTIDE SEQUENCE [LARGE SCALE GENOMIC DNA]</scope>
    <source>
        <strain evidence="10">Tucson 15010-1051.87</strain>
    </source>
</reference>
<name>B4LHU3_DROVI</name>
<dbReference type="PANTHER" id="PTHR23301:SF0">
    <property type="entry name" value="CHITIN-BINDING TYPE-2 DOMAIN-CONTAINING PROTEIN-RELATED"/>
    <property type="match status" value="1"/>
</dbReference>
<gene>
    <name evidence="9" type="primary">Dvir\GJ11411</name>
    <name evidence="9" type="ORF">Dvir_GJ11411</name>
</gene>
<feature type="domain" description="Chitin-binding type-2" evidence="8">
    <location>
        <begin position="569"/>
        <end position="621"/>
    </location>
</feature>
<feature type="signal peptide" evidence="7">
    <location>
        <begin position="1"/>
        <end position="20"/>
    </location>
</feature>
<feature type="domain" description="Chitin-binding type-2" evidence="8">
    <location>
        <begin position="510"/>
        <end position="568"/>
    </location>
</feature>
<evidence type="ECO:0000259" key="8">
    <source>
        <dbReference type="PROSITE" id="PS50940"/>
    </source>
</evidence>
<feature type="domain" description="Chitin-binding type-2" evidence="8">
    <location>
        <begin position="1597"/>
        <end position="1666"/>
    </location>
</feature>
<feature type="domain" description="Chitin-binding type-2" evidence="8">
    <location>
        <begin position="93"/>
        <end position="148"/>
    </location>
</feature>
<proteinExistence type="predicted"/>
<feature type="domain" description="Chitin-binding type-2" evidence="8">
    <location>
        <begin position="1475"/>
        <end position="1531"/>
    </location>
</feature>